<dbReference type="STRING" id="277988.SAMN05216170_2291"/>
<reference evidence="1 6" key="2">
    <citation type="submission" date="2016-04" db="EMBL/GenBank/DDBJ databases">
        <title>Complete genome sequence of Thermococcus thioreducens type strain OGL-20P.</title>
        <authorList>
            <person name="Oger P.M."/>
        </authorList>
    </citation>
    <scope>NUCLEOTIDE SEQUENCE [LARGE SCALE GENOMIC DNA]</scope>
    <source>
        <strain evidence="1 6">OGL-20P</strain>
    </source>
</reference>
<gene>
    <name evidence="1" type="ORF">A3L14_10925</name>
    <name evidence="2" type="ORF">AMR53_00685</name>
    <name evidence="3" type="ORF">SAMN05216170_2291</name>
</gene>
<protein>
    <submittedName>
        <fullName evidence="2">Uncharacterized protein</fullName>
    </submittedName>
</protein>
<sequence>MWGLEDKPLPLRLGIAIIADVIDALNFVPGVSDIIEAPLNAFVAYALTDNVKALAVGAADGILPAPIDWFPSATVMVLADEFGWI</sequence>
<reference evidence="3" key="3">
    <citation type="submission" date="2016-10" db="EMBL/GenBank/DDBJ databases">
        <authorList>
            <person name="de Groot N.N."/>
        </authorList>
    </citation>
    <scope>NUCLEOTIDE SEQUENCE [LARGE SCALE GENOMIC DNA]</scope>
    <source>
        <strain evidence="3">OGL-20</strain>
    </source>
</reference>
<dbReference type="AlphaFoldDB" id="A0A0Q2M5P0"/>
<dbReference type="EMBL" id="FOIW01000003">
    <property type="protein sequence ID" value="SEW23186.1"/>
    <property type="molecule type" value="Genomic_DNA"/>
</dbReference>
<keyword evidence="6" id="KW-1185">Reference proteome</keyword>
<proteinExistence type="predicted"/>
<reference evidence="5" key="4">
    <citation type="submission" date="2016-10" db="EMBL/GenBank/DDBJ databases">
        <authorList>
            <person name="Varghese N."/>
            <person name="Submissions S."/>
        </authorList>
    </citation>
    <scope>NUCLEOTIDE SEQUENCE [LARGE SCALE GENOMIC DNA]</scope>
    <source>
        <strain evidence="5">OGL-20</strain>
    </source>
</reference>
<accession>A0A0Q2M5P0</accession>
<evidence type="ECO:0000313" key="3">
    <source>
        <dbReference type="EMBL" id="SEW23186.1"/>
    </source>
</evidence>
<evidence type="ECO:0000313" key="6">
    <source>
        <dbReference type="Proteomes" id="UP000250136"/>
    </source>
</evidence>
<organism evidence="2 4">
    <name type="scientific">Thermococcus thioreducens</name>
    <dbReference type="NCBI Taxonomy" id="277988"/>
    <lineage>
        <taxon>Archaea</taxon>
        <taxon>Methanobacteriati</taxon>
        <taxon>Methanobacteriota</taxon>
        <taxon>Thermococci</taxon>
        <taxon>Thermococcales</taxon>
        <taxon>Thermococcaceae</taxon>
        <taxon>Thermococcus</taxon>
    </lineage>
</organism>
<dbReference type="EMBL" id="LIXN01000002">
    <property type="protein sequence ID" value="KQH83234.1"/>
    <property type="molecule type" value="Genomic_DNA"/>
</dbReference>
<evidence type="ECO:0000313" key="1">
    <source>
        <dbReference type="EMBL" id="ASJ13359.1"/>
    </source>
</evidence>
<dbReference type="Proteomes" id="UP000250136">
    <property type="component" value="Chromosome"/>
</dbReference>
<evidence type="ECO:0000313" key="5">
    <source>
        <dbReference type="Proteomes" id="UP000182125"/>
    </source>
</evidence>
<evidence type="ECO:0000313" key="4">
    <source>
        <dbReference type="Proteomes" id="UP000051862"/>
    </source>
</evidence>
<dbReference type="Proteomes" id="UP000182125">
    <property type="component" value="Unassembled WGS sequence"/>
</dbReference>
<dbReference type="PATRIC" id="fig|277988.4.peg.151"/>
<evidence type="ECO:0000313" key="2">
    <source>
        <dbReference type="EMBL" id="KQH83234.1"/>
    </source>
</evidence>
<dbReference type="OrthoDB" id="96398at2157"/>
<reference evidence="2 4" key="1">
    <citation type="submission" date="2015-08" db="EMBL/GenBank/DDBJ databases">
        <title>Thermococcus thioreducens DSM 14981 genome sequencing.</title>
        <authorList>
            <person name="Hong S.-J."/>
            <person name="Kim M.-C."/>
            <person name="Shin J.-H."/>
        </authorList>
    </citation>
    <scope>NUCLEOTIDE SEQUENCE [LARGE SCALE GENOMIC DNA]</scope>
    <source>
        <strain evidence="2 4">DSM 14981</strain>
    </source>
</reference>
<dbReference type="Proteomes" id="UP000051862">
    <property type="component" value="Unassembled WGS sequence"/>
</dbReference>
<dbReference type="GeneID" id="33334945"/>
<dbReference type="KEGG" id="ttd:A3L14_10925"/>
<name>A0A0Q2M5P0_9EURY</name>
<dbReference type="RefSeq" id="WP_055428438.1">
    <property type="nucleotide sequence ID" value="NZ_CP015105.1"/>
</dbReference>
<dbReference type="EMBL" id="CP015105">
    <property type="protein sequence ID" value="ASJ13359.1"/>
    <property type="molecule type" value="Genomic_DNA"/>
</dbReference>